<protein>
    <submittedName>
        <fullName evidence="2">Predicted protein</fullName>
    </submittedName>
</protein>
<accession>B0D575</accession>
<proteinExistence type="predicted"/>
<evidence type="ECO:0000313" key="2">
    <source>
        <dbReference type="EMBL" id="EDR10467.1"/>
    </source>
</evidence>
<dbReference type="HOGENOM" id="CLU_1277802_0_0_1"/>
<name>B0D575_LACBS</name>
<dbReference type="KEGG" id="lbc:LACBIDRAFT_325115"/>
<dbReference type="InParanoid" id="B0D575"/>
<feature type="region of interest" description="Disordered" evidence="1">
    <location>
        <begin position="196"/>
        <end position="216"/>
    </location>
</feature>
<feature type="region of interest" description="Disordered" evidence="1">
    <location>
        <begin position="110"/>
        <end position="135"/>
    </location>
</feature>
<evidence type="ECO:0000256" key="1">
    <source>
        <dbReference type="SAM" id="MobiDB-lite"/>
    </source>
</evidence>
<dbReference type="GeneID" id="6074431"/>
<dbReference type="OrthoDB" id="10604378at2759"/>
<dbReference type="RefSeq" id="XP_001878917.1">
    <property type="nucleotide sequence ID" value="XM_001878882.1"/>
</dbReference>
<sequence>MPRVPGLRRNIELRVCWREHPFEVVCKPLKMTWRQHVTAQLQELSQKRGPRSTKTQRKLANILEVLWQSNSFTFRHFTLSESLLVAGGKMKGLLWKTVSENRLHRNLWKGHSKETSDVPGSAQSRKPARASLPKAGPSWAVVKAQESPRLRLIIHEALSRGLSHGLKGWQDLALERFYCDLYAKKFHIHVQKVTHEPWPEPEPGLSQPKALQKAQA</sequence>
<reference evidence="2 3" key="1">
    <citation type="journal article" date="2008" name="Nature">
        <title>The genome of Laccaria bicolor provides insights into mycorrhizal symbiosis.</title>
        <authorList>
            <person name="Martin F."/>
            <person name="Aerts A."/>
            <person name="Ahren D."/>
            <person name="Brun A."/>
            <person name="Danchin E.G.J."/>
            <person name="Duchaussoy F."/>
            <person name="Gibon J."/>
            <person name="Kohler A."/>
            <person name="Lindquist E."/>
            <person name="Pereda V."/>
            <person name="Salamov A."/>
            <person name="Shapiro H.J."/>
            <person name="Wuyts J."/>
            <person name="Blaudez D."/>
            <person name="Buee M."/>
            <person name="Brokstein P."/>
            <person name="Canbaeck B."/>
            <person name="Cohen D."/>
            <person name="Courty P.E."/>
            <person name="Coutinho P.M."/>
            <person name="Delaruelle C."/>
            <person name="Detter J.C."/>
            <person name="Deveau A."/>
            <person name="DiFazio S."/>
            <person name="Duplessis S."/>
            <person name="Fraissinet-Tachet L."/>
            <person name="Lucic E."/>
            <person name="Frey-Klett P."/>
            <person name="Fourrey C."/>
            <person name="Feussner I."/>
            <person name="Gay G."/>
            <person name="Grimwood J."/>
            <person name="Hoegger P.J."/>
            <person name="Jain P."/>
            <person name="Kilaru S."/>
            <person name="Labbe J."/>
            <person name="Lin Y.C."/>
            <person name="Legue V."/>
            <person name="Le Tacon F."/>
            <person name="Marmeisse R."/>
            <person name="Melayah D."/>
            <person name="Montanini B."/>
            <person name="Muratet M."/>
            <person name="Nehls U."/>
            <person name="Niculita-Hirzel H."/>
            <person name="Oudot-Le Secq M.P."/>
            <person name="Peter M."/>
            <person name="Quesneville H."/>
            <person name="Rajashekar B."/>
            <person name="Reich M."/>
            <person name="Rouhier N."/>
            <person name="Schmutz J."/>
            <person name="Yin T."/>
            <person name="Chalot M."/>
            <person name="Henrissat B."/>
            <person name="Kuees U."/>
            <person name="Lucas S."/>
            <person name="Van de Peer Y."/>
            <person name="Podila G.K."/>
            <person name="Polle A."/>
            <person name="Pukkila P.J."/>
            <person name="Richardson P.M."/>
            <person name="Rouze P."/>
            <person name="Sanders I.R."/>
            <person name="Stajich J.E."/>
            <person name="Tunlid A."/>
            <person name="Tuskan G."/>
            <person name="Grigoriev I.V."/>
        </authorList>
    </citation>
    <scope>NUCLEOTIDE SEQUENCE [LARGE SCALE GENOMIC DNA]</scope>
    <source>
        <strain evidence="3">S238N-H82 / ATCC MYA-4686</strain>
    </source>
</reference>
<dbReference type="Proteomes" id="UP000001194">
    <property type="component" value="Unassembled WGS sequence"/>
</dbReference>
<dbReference type="EMBL" id="DS547097">
    <property type="protein sequence ID" value="EDR10467.1"/>
    <property type="molecule type" value="Genomic_DNA"/>
</dbReference>
<dbReference type="AlphaFoldDB" id="B0D575"/>
<gene>
    <name evidence="2" type="ORF">LACBIDRAFT_325115</name>
</gene>
<evidence type="ECO:0000313" key="3">
    <source>
        <dbReference type="Proteomes" id="UP000001194"/>
    </source>
</evidence>
<organism evidence="3">
    <name type="scientific">Laccaria bicolor (strain S238N-H82 / ATCC MYA-4686)</name>
    <name type="common">Bicoloured deceiver</name>
    <name type="synonym">Laccaria laccata var. bicolor</name>
    <dbReference type="NCBI Taxonomy" id="486041"/>
    <lineage>
        <taxon>Eukaryota</taxon>
        <taxon>Fungi</taxon>
        <taxon>Dikarya</taxon>
        <taxon>Basidiomycota</taxon>
        <taxon>Agaricomycotina</taxon>
        <taxon>Agaricomycetes</taxon>
        <taxon>Agaricomycetidae</taxon>
        <taxon>Agaricales</taxon>
        <taxon>Agaricineae</taxon>
        <taxon>Hydnangiaceae</taxon>
        <taxon>Laccaria</taxon>
    </lineage>
</organism>
<keyword evidence="3" id="KW-1185">Reference proteome</keyword>